<proteinExistence type="predicted"/>
<dbReference type="GO" id="GO:0005506">
    <property type="term" value="F:iron ion binding"/>
    <property type="evidence" value="ECO:0007669"/>
    <property type="project" value="InterPro"/>
</dbReference>
<comment type="caution">
    <text evidence="1">The sequence shown here is derived from an EMBL/GenBank/DDBJ whole genome shotgun (WGS) entry which is preliminary data.</text>
</comment>
<dbReference type="Gene3D" id="1.10.630.10">
    <property type="entry name" value="Cytochrome P450"/>
    <property type="match status" value="1"/>
</dbReference>
<dbReference type="GO" id="GO:0016705">
    <property type="term" value="F:oxidoreductase activity, acting on paired donors, with incorporation or reduction of molecular oxygen"/>
    <property type="evidence" value="ECO:0007669"/>
    <property type="project" value="InterPro"/>
</dbReference>
<dbReference type="Proteomes" id="UP000775213">
    <property type="component" value="Unassembled WGS sequence"/>
</dbReference>
<dbReference type="Pfam" id="PF00067">
    <property type="entry name" value="p450"/>
    <property type="match status" value="1"/>
</dbReference>
<dbReference type="InterPro" id="IPR001128">
    <property type="entry name" value="Cyt_P450"/>
</dbReference>
<evidence type="ECO:0000313" key="2">
    <source>
        <dbReference type="Proteomes" id="UP000775213"/>
    </source>
</evidence>
<dbReference type="EMBL" id="JAGFBR010000002">
    <property type="protein sequence ID" value="KAH0469874.1"/>
    <property type="molecule type" value="Genomic_DNA"/>
</dbReference>
<accession>A0AAV7H7S4</accession>
<reference evidence="1 2" key="1">
    <citation type="journal article" date="2021" name="Hortic Res">
        <title>Chromosome-scale assembly of the Dendrobium chrysotoxum genome enhances the understanding of orchid evolution.</title>
        <authorList>
            <person name="Zhang Y."/>
            <person name="Zhang G.Q."/>
            <person name="Zhang D."/>
            <person name="Liu X.D."/>
            <person name="Xu X.Y."/>
            <person name="Sun W.H."/>
            <person name="Yu X."/>
            <person name="Zhu X."/>
            <person name="Wang Z.W."/>
            <person name="Zhao X."/>
            <person name="Zhong W.Y."/>
            <person name="Chen H."/>
            <person name="Yin W.L."/>
            <person name="Huang T."/>
            <person name="Niu S.C."/>
            <person name="Liu Z.J."/>
        </authorList>
    </citation>
    <scope>NUCLEOTIDE SEQUENCE [LARGE SCALE GENOMIC DNA]</scope>
    <source>
        <strain evidence="1">Lindl</strain>
    </source>
</reference>
<protein>
    <submittedName>
        <fullName evidence="1">Uncharacterized protein</fullName>
    </submittedName>
</protein>
<keyword evidence="2" id="KW-1185">Reference proteome</keyword>
<evidence type="ECO:0000313" key="1">
    <source>
        <dbReference type="EMBL" id="KAH0469874.1"/>
    </source>
</evidence>
<sequence length="74" mass="8498">MAKITVRTAMQAKLLEELKGMNGEEIKGLRCHPLAHFVLPHSVIKIVEFEGHLIPKKASVNFRVMDMGWDEKLW</sequence>
<dbReference type="InterPro" id="IPR036396">
    <property type="entry name" value="Cyt_P450_sf"/>
</dbReference>
<organism evidence="1 2">
    <name type="scientific">Dendrobium chrysotoxum</name>
    <name type="common">Orchid</name>
    <dbReference type="NCBI Taxonomy" id="161865"/>
    <lineage>
        <taxon>Eukaryota</taxon>
        <taxon>Viridiplantae</taxon>
        <taxon>Streptophyta</taxon>
        <taxon>Embryophyta</taxon>
        <taxon>Tracheophyta</taxon>
        <taxon>Spermatophyta</taxon>
        <taxon>Magnoliopsida</taxon>
        <taxon>Liliopsida</taxon>
        <taxon>Asparagales</taxon>
        <taxon>Orchidaceae</taxon>
        <taxon>Epidendroideae</taxon>
        <taxon>Malaxideae</taxon>
        <taxon>Dendrobiinae</taxon>
        <taxon>Dendrobium</taxon>
    </lineage>
</organism>
<dbReference type="GO" id="GO:0020037">
    <property type="term" value="F:heme binding"/>
    <property type="evidence" value="ECO:0007669"/>
    <property type="project" value="InterPro"/>
</dbReference>
<dbReference type="AlphaFoldDB" id="A0AAV7H7S4"/>
<name>A0AAV7H7S4_DENCH</name>
<gene>
    <name evidence="1" type="ORF">IEQ34_001432</name>
</gene>
<dbReference type="SUPFAM" id="SSF48264">
    <property type="entry name" value="Cytochrome P450"/>
    <property type="match status" value="1"/>
</dbReference>
<dbReference type="GO" id="GO:0004497">
    <property type="term" value="F:monooxygenase activity"/>
    <property type="evidence" value="ECO:0007669"/>
    <property type="project" value="InterPro"/>
</dbReference>